<keyword evidence="7 14" id="KW-0378">Hydrolase</keyword>
<keyword evidence="14" id="KW-0961">Cell wall biogenesis/degradation</keyword>
<protein>
    <recommendedName>
        <fullName evidence="4 14">Undecaprenyl-diphosphatase</fullName>
        <ecNumber evidence="3 14">3.6.1.27</ecNumber>
    </recommendedName>
    <alternativeName>
        <fullName evidence="12 14">Bacitracin resistance protein</fullName>
    </alternativeName>
    <alternativeName>
        <fullName evidence="11 14">Undecaprenyl pyrophosphate phosphatase</fullName>
    </alternativeName>
</protein>
<evidence type="ECO:0000256" key="1">
    <source>
        <dbReference type="ARBA" id="ARBA00004651"/>
    </source>
</evidence>
<dbReference type="HAMAP" id="MF_01006">
    <property type="entry name" value="Undec_diphosphatase"/>
    <property type="match status" value="1"/>
</dbReference>
<keyword evidence="9 14" id="KW-0472">Membrane</keyword>
<dbReference type="GO" id="GO:0005886">
    <property type="term" value="C:plasma membrane"/>
    <property type="evidence" value="ECO:0007669"/>
    <property type="project" value="UniProtKB-SubCell"/>
</dbReference>
<evidence type="ECO:0000256" key="10">
    <source>
        <dbReference type="ARBA" id="ARBA00023251"/>
    </source>
</evidence>
<dbReference type="GO" id="GO:0071555">
    <property type="term" value="P:cell wall organization"/>
    <property type="evidence" value="ECO:0007669"/>
    <property type="project" value="UniProtKB-KW"/>
</dbReference>
<feature type="transmembrane region" description="Helical" evidence="14">
    <location>
        <begin position="231"/>
        <end position="253"/>
    </location>
</feature>
<keyword evidence="14" id="KW-0997">Cell inner membrane</keyword>
<keyword evidence="17" id="KW-1185">Reference proteome</keyword>
<dbReference type="HOGENOM" id="CLU_060296_1_2_0"/>
<accession>E8R3H2</accession>
<dbReference type="GO" id="GO:0009252">
    <property type="term" value="P:peptidoglycan biosynthetic process"/>
    <property type="evidence" value="ECO:0007669"/>
    <property type="project" value="UniProtKB-KW"/>
</dbReference>
<evidence type="ECO:0000256" key="8">
    <source>
        <dbReference type="ARBA" id="ARBA00022989"/>
    </source>
</evidence>
<evidence type="ECO:0000256" key="12">
    <source>
        <dbReference type="ARBA" id="ARBA00032932"/>
    </source>
</evidence>
<feature type="transmembrane region" description="Helical" evidence="14">
    <location>
        <begin position="186"/>
        <end position="211"/>
    </location>
</feature>
<reference evidence="16 17" key="2">
    <citation type="journal article" date="2011" name="Stand. Genomic Sci.">
        <title>Complete genome sequence of Isosphaera pallida type strain (IS1B).</title>
        <authorList>
            <consortium name="US DOE Joint Genome Institute (JGI-PGF)"/>
            <person name="Goker M."/>
            <person name="Cleland D."/>
            <person name="Saunders E."/>
            <person name="Lapidus A."/>
            <person name="Nolan M."/>
            <person name="Lucas S."/>
            <person name="Hammon N."/>
            <person name="Deshpande S."/>
            <person name="Cheng J.F."/>
            <person name="Tapia R."/>
            <person name="Han C."/>
            <person name="Goodwin L."/>
            <person name="Pitluck S."/>
            <person name="Liolios K."/>
            <person name="Pagani I."/>
            <person name="Ivanova N."/>
            <person name="Mavromatis K."/>
            <person name="Pati A."/>
            <person name="Chen A."/>
            <person name="Palaniappan K."/>
            <person name="Land M."/>
            <person name="Hauser L."/>
            <person name="Chang Y.J."/>
            <person name="Jeffries C.D."/>
            <person name="Detter J.C."/>
            <person name="Beck B."/>
            <person name="Woyke T."/>
            <person name="Bristow J."/>
            <person name="Eisen J.A."/>
            <person name="Markowitz V."/>
            <person name="Hugenholtz P."/>
            <person name="Kyrpides N.C."/>
            <person name="Klenk H.P."/>
        </authorList>
    </citation>
    <scope>NUCLEOTIDE SEQUENCE [LARGE SCALE GENOMIC DNA]</scope>
    <source>
        <strain evidence="17">ATCC 43644 / DSM 9630 / IS1B</strain>
    </source>
</reference>
<feature type="transmembrane region" description="Helical" evidence="14">
    <location>
        <begin position="160"/>
        <end position="179"/>
    </location>
</feature>
<feature type="transmembrane region" description="Helical" evidence="14">
    <location>
        <begin position="49"/>
        <end position="67"/>
    </location>
</feature>
<dbReference type="eggNOG" id="COG1968">
    <property type="taxonomic scope" value="Bacteria"/>
</dbReference>
<comment type="catalytic activity">
    <reaction evidence="13 14">
        <text>di-trans,octa-cis-undecaprenyl diphosphate + H2O = di-trans,octa-cis-undecaprenyl phosphate + phosphate + H(+)</text>
        <dbReference type="Rhea" id="RHEA:28094"/>
        <dbReference type="ChEBI" id="CHEBI:15377"/>
        <dbReference type="ChEBI" id="CHEBI:15378"/>
        <dbReference type="ChEBI" id="CHEBI:43474"/>
        <dbReference type="ChEBI" id="CHEBI:58405"/>
        <dbReference type="ChEBI" id="CHEBI:60392"/>
        <dbReference type="EC" id="3.6.1.27"/>
    </reaction>
</comment>
<sequence length="312" mass="33193">MTWLEATILGMVQGLAEFLPISSKGHLALTQQFFDRYAYQRPSRGEDNLFFAVILHVGTTLAILFHYRAALKVGLKGLAGSPLVAPEYRRPALVRLAFLAGVATLPAAVAGVLFKSQVEQAFTSPTATALGFLFTAFVLLMIEWIGTIRKEEGWGPSRTTTLMALGVGTAQALALMPGVSRSGMTIAAALLVGMSRSWAVGFSLLISVPVIAGATAKELIDHPDKLDSSNLGPTLLGGLVALVVGYLAIIWLVRIVRARKLWWCSIYLMGLAAVVLAFQAVGLAPDSRGAPLPDEPRVESPSSFPEAPPVQG</sequence>
<evidence type="ECO:0000313" key="17">
    <source>
        <dbReference type="Proteomes" id="UP000008631"/>
    </source>
</evidence>
<dbReference type="Pfam" id="PF02673">
    <property type="entry name" value="BacA"/>
    <property type="match status" value="1"/>
</dbReference>
<feature type="transmembrane region" description="Helical" evidence="14">
    <location>
        <begin position="265"/>
        <end position="284"/>
    </location>
</feature>
<evidence type="ECO:0000256" key="14">
    <source>
        <dbReference type="HAMAP-Rule" id="MF_01006"/>
    </source>
</evidence>
<evidence type="ECO:0000256" key="7">
    <source>
        <dbReference type="ARBA" id="ARBA00022801"/>
    </source>
</evidence>
<feature type="transmembrane region" description="Helical" evidence="14">
    <location>
        <begin position="126"/>
        <end position="148"/>
    </location>
</feature>
<dbReference type="PANTHER" id="PTHR30622:SF4">
    <property type="entry name" value="UNDECAPRENYL-DIPHOSPHATASE"/>
    <property type="match status" value="1"/>
</dbReference>
<dbReference type="EC" id="3.6.1.27" evidence="3 14"/>
<name>E8R3H2_ISOPI</name>
<evidence type="ECO:0000256" key="3">
    <source>
        <dbReference type="ARBA" id="ARBA00012374"/>
    </source>
</evidence>
<comment type="function">
    <text evidence="14">Catalyzes the dephosphorylation of undecaprenyl diphosphate (UPP). Confers resistance to bacitracin.</text>
</comment>
<evidence type="ECO:0000256" key="6">
    <source>
        <dbReference type="ARBA" id="ARBA00022692"/>
    </source>
</evidence>
<dbReference type="AlphaFoldDB" id="E8R3H2"/>
<keyword evidence="10 14" id="KW-0046">Antibiotic resistance</keyword>
<dbReference type="GO" id="GO:0046677">
    <property type="term" value="P:response to antibiotic"/>
    <property type="evidence" value="ECO:0007669"/>
    <property type="project" value="UniProtKB-UniRule"/>
</dbReference>
<comment type="subcellular location">
    <subcellularLocation>
        <location evidence="14">Cell inner membrane</location>
        <topology evidence="14">Multi-pass membrane protein</topology>
    </subcellularLocation>
    <subcellularLocation>
        <location evidence="1">Cell membrane</location>
        <topology evidence="1">Multi-pass membrane protein</topology>
    </subcellularLocation>
</comment>
<evidence type="ECO:0000256" key="5">
    <source>
        <dbReference type="ARBA" id="ARBA00022475"/>
    </source>
</evidence>
<evidence type="ECO:0000256" key="15">
    <source>
        <dbReference type="SAM" id="MobiDB-lite"/>
    </source>
</evidence>
<dbReference type="KEGG" id="ipa:Isop_0950"/>
<keyword evidence="5 14" id="KW-1003">Cell membrane</keyword>
<dbReference type="RefSeq" id="WP_013563828.1">
    <property type="nucleotide sequence ID" value="NC_014962.1"/>
</dbReference>
<evidence type="ECO:0000256" key="11">
    <source>
        <dbReference type="ARBA" id="ARBA00032707"/>
    </source>
</evidence>
<dbReference type="GO" id="GO:0050380">
    <property type="term" value="F:undecaprenyl-diphosphatase activity"/>
    <property type="evidence" value="ECO:0007669"/>
    <property type="project" value="UniProtKB-UniRule"/>
</dbReference>
<dbReference type="EMBL" id="CP002353">
    <property type="protein sequence ID" value="ADV61539.1"/>
    <property type="molecule type" value="Genomic_DNA"/>
</dbReference>
<dbReference type="Proteomes" id="UP000008631">
    <property type="component" value="Chromosome"/>
</dbReference>
<dbReference type="GO" id="GO:0008360">
    <property type="term" value="P:regulation of cell shape"/>
    <property type="evidence" value="ECO:0007669"/>
    <property type="project" value="UniProtKB-KW"/>
</dbReference>
<dbReference type="FunCoup" id="E8R3H2">
    <property type="interactions" value="224"/>
</dbReference>
<dbReference type="STRING" id="575540.Isop_0950"/>
<evidence type="ECO:0000256" key="4">
    <source>
        <dbReference type="ARBA" id="ARBA00021581"/>
    </source>
</evidence>
<evidence type="ECO:0000313" key="16">
    <source>
        <dbReference type="EMBL" id="ADV61539.1"/>
    </source>
</evidence>
<evidence type="ECO:0000256" key="2">
    <source>
        <dbReference type="ARBA" id="ARBA00010621"/>
    </source>
</evidence>
<proteinExistence type="inferred from homology"/>
<keyword evidence="14" id="KW-0573">Peptidoglycan synthesis</keyword>
<dbReference type="InterPro" id="IPR003824">
    <property type="entry name" value="UppP"/>
</dbReference>
<keyword evidence="6 14" id="KW-0812">Transmembrane</keyword>
<keyword evidence="14" id="KW-0133">Cell shape</keyword>
<feature type="region of interest" description="Disordered" evidence="15">
    <location>
        <begin position="291"/>
        <end position="312"/>
    </location>
</feature>
<dbReference type="InParanoid" id="E8R3H2"/>
<feature type="transmembrane region" description="Helical" evidence="14">
    <location>
        <begin position="92"/>
        <end position="114"/>
    </location>
</feature>
<evidence type="ECO:0000256" key="9">
    <source>
        <dbReference type="ARBA" id="ARBA00023136"/>
    </source>
</evidence>
<evidence type="ECO:0000256" key="13">
    <source>
        <dbReference type="ARBA" id="ARBA00047594"/>
    </source>
</evidence>
<reference key="1">
    <citation type="submission" date="2010-11" db="EMBL/GenBank/DDBJ databases">
        <title>The complete sequence of chromosome of Isophaera pallida ATCC 43644.</title>
        <authorList>
            <consortium name="US DOE Joint Genome Institute (JGI-PGF)"/>
            <person name="Lucas S."/>
            <person name="Copeland A."/>
            <person name="Lapidus A."/>
            <person name="Bruce D."/>
            <person name="Goodwin L."/>
            <person name="Pitluck S."/>
            <person name="Kyrpides N."/>
            <person name="Mavromatis K."/>
            <person name="Pagani I."/>
            <person name="Ivanova N."/>
            <person name="Saunders E."/>
            <person name="Brettin T."/>
            <person name="Detter J.C."/>
            <person name="Han C."/>
            <person name="Tapia R."/>
            <person name="Land M."/>
            <person name="Hauser L."/>
            <person name="Markowitz V."/>
            <person name="Cheng J.-F."/>
            <person name="Hugenholtz P."/>
            <person name="Woyke T."/>
            <person name="Wu D."/>
            <person name="Eisen J.A."/>
        </authorList>
    </citation>
    <scope>NUCLEOTIDE SEQUENCE</scope>
    <source>
        <strain>ATCC 43644</strain>
    </source>
</reference>
<comment type="miscellaneous">
    <text evidence="14">Bacitracin is thought to be involved in the inhibition of peptidoglycan synthesis by sequestering undecaprenyl diphosphate, thereby reducing the pool of lipid carrier available.</text>
</comment>
<keyword evidence="8 14" id="KW-1133">Transmembrane helix</keyword>
<dbReference type="OrthoDB" id="9808289at2"/>
<organism evidence="16 17">
    <name type="scientific">Isosphaera pallida (strain ATCC 43644 / DSM 9630 / IS1B)</name>
    <dbReference type="NCBI Taxonomy" id="575540"/>
    <lineage>
        <taxon>Bacteria</taxon>
        <taxon>Pseudomonadati</taxon>
        <taxon>Planctomycetota</taxon>
        <taxon>Planctomycetia</taxon>
        <taxon>Isosphaerales</taxon>
        <taxon>Isosphaeraceae</taxon>
        <taxon>Isosphaera</taxon>
    </lineage>
</organism>
<dbReference type="PANTHER" id="PTHR30622">
    <property type="entry name" value="UNDECAPRENYL-DIPHOSPHATASE"/>
    <property type="match status" value="1"/>
</dbReference>
<gene>
    <name evidence="14" type="primary">uppP</name>
    <name evidence="16" type="ordered locus">Isop_0950</name>
</gene>
<comment type="similarity">
    <text evidence="2 14">Belongs to the UppP family.</text>
</comment>